<dbReference type="EMBL" id="KK198759">
    <property type="protein sequence ID" value="KCW62714.1"/>
    <property type="molecule type" value="Genomic_DNA"/>
</dbReference>
<dbReference type="FunFam" id="3.40.50.720:FF:000085">
    <property type="entry name" value="Dihydroflavonol reductase"/>
    <property type="match status" value="1"/>
</dbReference>
<sequence length="323" mass="35252">MSTGDKVVCVTGGSGYIASWLVKLLLQHGYTVKATVRNPDNLKKTQHLRALEGAKERLHIFKADLLEEGSFASAVNGCEAVFHTASPVLLSASDPQSELVDPAVRGTLNVLRACAKFPSIKRVVITSSMAAVVYTGRPLTSGVVLDETWFSNPAICEESKLWYQLSKTLAEKAAWDFTNENGIDLVVINPGHVIGPLLQPTVNLSAEIIPNLINGVQLPFKYFAFVDVRDVALVHILALENPSASGRYCLVGKTIHHHDVLKLLRKLYPTLHLPERCEGNGSLVSAYRVSREKVEGLGATFTPLEVSVRDNIESLMEKGFPLV</sequence>
<keyword evidence="2" id="KW-0560">Oxidoreductase</keyword>
<evidence type="ECO:0000259" key="4">
    <source>
        <dbReference type="Pfam" id="PF01370"/>
    </source>
</evidence>
<evidence type="ECO:0000313" key="5">
    <source>
        <dbReference type="EMBL" id="KCW62714.1"/>
    </source>
</evidence>
<accession>A0A059B9J7</accession>
<dbReference type="CDD" id="cd08958">
    <property type="entry name" value="FR_SDR_e"/>
    <property type="match status" value="1"/>
</dbReference>
<dbReference type="PANTHER" id="PTHR10366">
    <property type="entry name" value="NAD DEPENDENT EPIMERASE/DEHYDRATASE"/>
    <property type="match status" value="1"/>
</dbReference>
<dbReference type="eggNOG" id="KOG1502">
    <property type="taxonomic scope" value="Eukaryota"/>
</dbReference>
<dbReference type="OrthoDB" id="2735536at2759"/>
<feature type="domain" description="NAD-dependent epimerase/dehydratase" evidence="4">
    <location>
        <begin position="8"/>
        <end position="245"/>
    </location>
</feature>
<name>A0A059B9J7_EUCGR</name>
<dbReference type="GO" id="GO:0016616">
    <property type="term" value="F:oxidoreductase activity, acting on the CH-OH group of donors, NAD or NADP as acceptor"/>
    <property type="evidence" value="ECO:0000318"/>
    <property type="project" value="GO_Central"/>
</dbReference>
<keyword evidence="1" id="KW-0521">NADP</keyword>
<dbReference type="AlphaFoldDB" id="A0A059B9J7"/>
<dbReference type="SUPFAM" id="SSF51735">
    <property type="entry name" value="NAD(P)-binding Rossmann-fold domains"/>
    <property type="match status" value="1"/>
</dbReference>
<evidence type="ECO:0000256" key="2">
    <source>
        <dbReference type="ARBA" id="ARBA00023002"/>
    </source>
</evidence>
<proteinExistence type="inferred from homology"/>
<evidence type="ECO:0000256" key="3">
    <source>
        <dbReference type="ARBA" id="ARBA00023445"/>
    </source>
</evidence>
<dbReference type="InterPro" id="IPR036291">
    <property type="entry name" value="NAD(P)-bd_dom_sf"/>
</dbReference>
<dbReference type="PANTHER" id="PTHR10366:SF724">
    <property type="entry name" value="NAD-DEPENDENT EPIMERASE_DEHYDRATASE DOMAIN-CONTAINING PROTEIN"/>
    <property type="match status" value="1"/>
</dbReference>
<dbReference type="Pfam" id="PF01370">
    <property type="entry name" value="Epimerase"/>
    <property type="match status" value="1"/>
</dbReference>
<evidence type="ECO:0000256" key="1">
    <source>
        <dbReference type="ARBA" id="ARBA00022857"/>
    </source>
</evidence>
<dbReference type="STRING" id="71139.A0A059B9J7"/>
<protein>
    <recommendedName>
        <fullName evidence="4">NAD-dependent epimerase/dehydratase domain-containing protein</fullName>
    </recommendedName>
</protein>
<gene>
    <name evidence="5" type="ORF">EUGRSUZ_G00289</name>
</gene>
<dbReference type="OMA" id="CMERKLW"/>
<reference evidence="5" key="1">
    <citation type="submission" date="2013-07" db="EMBL/GenBank/DDBJ databases">
        <title>The genome of Eucalyptus grandis.</title>
        <authorList>
            <person name="Schmutz J."/>
            <person name="Hayes R."/>
            <person name="Myburg A."/>
            <person name="Tuskan G."/>
            <person name="Grattapaglia D."/>
            <person name="Rokhsar D.S."/>
        </authorList>
    </citation>
    <scope>NUCLEOTIDE SEQUENCE</scope>
    <source>
        <tissue evidence="5">Leaf extractions</tissue>
    </source>
</reference>
<dbReference type="Gramene" id="KCW62714">
    <property type="protein sequence ID" value="KCW62714"/>
    <property type="gene ID" value="EUGRSUZ_G00289"/>
</dbReference>
<dbReference type="InterPro" id="IPR001509">
    <property type="entry name" value="Epimerase_deHydtase"/>
</dbReference>
<dbReference type="Gene3D" id="3.40.50.720">
    <property type="entry name" value="NAD(P)-binding Rossmann-like Domain"/>
    <property type="match status" value="1"/>
</dbReference>
<dbReference type="InterPro" id="IPR050425">
    <property type="entry name" value="NAD(P)_dehydrat-like"/>
</dbReference>
<dbReference type="InParanoid" id="A0A059B9J7"/>
<organism evidence="5">
    <name type="scientific">Eucalyptus grandis</name>
    <name type="common">Flooded gum</name>
    <dbReference type="NCBI Taxonomy" id="71139"/>
    <lineage>
        <taxon>Eukaryota</taxon>
        <taxon>Viridiplantae</taxon>
        <taxon>Streptophyta</taxon>
        <taxon>Embryophyta</taxon>
        <taxon>Tracheophyta</taxon>
        <taxon>Spermatophyta</taxon>
        <taxon>Magnoliopsida</taxon>
        <taxon>eudicotyledons</taxon>
        <taxon>Gunneridae</taxon>
        <taxon>Pentapetalae</taxon>
        <taxon>rosids</taxon>
        <taxon>malvids</taxon>
        <taxon>Myrtales</taxon>
        <taxon>Myrtaceae</taxon>
        <taxon>Myrtoideae</taxon>
        <taxon>Eucalypteae</taxon>
        <taxon>Eucalyptus</taxon>
    </lineage>
</organism>
<comment type="similarity">
    <text evidence="3">Belongs to the NAD(P)-dependent epimerase/dehydratase family. Dihydroflavonol-4-reductase subfamily.</text>
</comment>